<feature type="domain" description="Acyltransferase 3" evidence="3">
    <location>
        <begin position="42"/>
        <end position="358"/>
    </location>
</feature>
<keyword evidence="2" id="KW-1133">Transmembrane helix</keyword>
<protein>
    <submittedName>
        <fullName evidence="4">Acyltransferase family protein</fullName>
    </submittedName>
</protein>
<sequence length="512" mass="56045">MPADHLPARHVSVDHVPDRDTSAGRTHGPRRPAARSSGRRLSWDVVRVAAVLLVMLFHGTSLAVAWHPELGERPFTWGWPVGASTLLVVSGYFAAVAVARQDAWRWWLGRLFRLLPAFWAAVLVTGYLQRTLARDGWWAPTWSDIGANLLMLWQWKPQTYPFVDLSYWTLPVQLAAFTAVLVVVRVRSWRRGPRAAVWLWSVLAAELALWPIRTYTAWEPFRMVHDGLGWHRAHLFVVGVAVFLVATGRIGRVHGAALTAAGLFEQWLQLRGVVMTVLILLAVMGVHVAAWGPDWDRVLPKSGQRAVRWLAGISYGAYLAHFSLGILTMRYLYEAGAGPVVQVLGFIATGIVVGWVLTVVVERPAYRALCRRRDRRRDSRTAVGVVRATRVVRTPASTGAVIAVAFFGGVLVVAAMDVSGAARHTAWAFLALCVFASVVTYRAPARAVAAVGVAVVCWLLYSGFVVPEVGHLGWDPAADTRRLGLLLAAALLGIGAHTLARRPGGPLARGAE</sequence>
<feature type="transmembrane region" description="Helical" evidence="2">
    <location>
        <begin position="196"/>
        <end position="213"/>
    </location>
</feature>
<accession>A0ABV3DDB5</accession>
<dbReference type="InterPro" id="IPR002656">
    <property type="entry name" value="Acyl_transf_3_dom"/>
</dbReference>
<feature type="transmembrane region" description="Helical" evidence="2">
    <location>
        <begin position="45"/>
        <end position="65"/>
    </location>
</feature>
<evidence type="ECO:0000259" key="3">
    <source>
        <dbReference type="Pfam" id="PF01757"/>
    </source>
</evidence>
<feature type="transmembrane region" description="Helical" evidence="2">
    <location>
        <begin position="111"/>
        <end position="128"/>
    </location>
</feature>
<feature type="transmembrane region" description="Helical" evidence="2">
    <location>
        <begin position="233"/>
        <end position="251"/>
    </location>
</feature>
<feature type="transmembrane region" description="Helical" evidence="2">
    <location>
        <begin position="340"/>
        <end position="361"/>
    </location>
</feature>
<keyword evidence="2" id="KW-0812">Transmembrane</keyword>
<dbReference type="Pfam" id="PF01757">
    <property type="entry name" value="Acyl_transf_3"/>
    <property type="match status" value="1"/>
</dbReference>
<organism evidence="4 5">
    <name type="scientific">Streptodolium elevatio</name>
    <dbReference type="NCBI Taxonomy" id="3157996"/>
    <lineage>
        <taxon>Bacteria</taxon>
        <taxon>Bacillati</taxon>
        <taxon>Actinomycetota</taxon>
        <taxon>Actinomycetes</taxon>
        <taxon>Kitasatosporales</taxon>
        <taxon>Streptomycetaceae</taxon>
        <taxon>Streptodolium</taxon>
    </lineage>
</organism>
<keyword evidence="5" id="KW-1185">Reference proteome</keyword>
<dbReference type="EMBL" id="JBEZFP010000018">
    <property type="protein sequence ID" value="MEU8133743.1"/>
    <property type="molecule type" value="Genomic_DNA"/>
</dbReference>
<dbReference type="GO" id="GO:0016746">
    <property type="term" value="F:acyltransferase activity"/>
    <property type="evidence" value="ECO:0007669"/>
    <property type="project" value="UniProtKB-KW"/>
</dbReference>
<feature type="transmembrane region" description="Helical" evidence="2">
    <location>
        <begin position="272"/>
        <end position="292"/>
    </location>
</feature>
<dbReference type="PANTHER" id="PTHR23028">
    <property type="entry name" value="ACETYLTRANSFERASE"/>
    <property type="match status" value="1"/>
</dbReference>
<feature type="compositionally biased region" description="Basic and acidic residues" evidence="1">
    <location>
        <begin position="12"/>
        <end position="22"/>
    </location>
</feature>
<keyword evidence="4" id="KW-0808">Transferase</keyword>
<keyword evidence="4" id="KW-0012">Acyltransferase</keyword>
<feature type="transmembrane region" description="Helical" evidence="2">
    <location>
        <begin position="312"/>
        <end position="333"/>
    </location>
</feature>
<dbReference type="InterPro" id="IPR050879">
    <property type="entry name" value="Acyltransferase_3"/>
</dbReference>
<reference evidence="4 5" key="1">
    <citation type="submission" date="2024-06" db="EMBL/GenBank/DDBJ databases">
        <title>The Natural Products Discovery Center: Release of the First 8490 Sequenced Strains for Exploring Actinobacteria Biosynthetic Diversity.</title>
        <authorList>
            <person name="Kalkreuter E."/>
            <person name="Kautsar S.A."/>
            <person name="Yang D."/>
            <person name="Bader C.D."/>
            <person name="Teijaro C.N."/>
            <person name="Fluegel L."/>
            <person name="Davis C.M."/>
            <person name="Simpson J.R."/>
            <person name="Lauterbach L."/>
            <person name="Steele A.D."/>
            <person name="Gui C."/>
            <person name="Meng S."/>
            <person name="Li G."/>
            <person name="Viehrig K."/>
            <person name="Ye F."/>
            <person name="Su P."/>
            <person name="Kiefer A.F."/>
            <person name="Nichols A."/>
            <person name="Cepeda A.J."/>
            <person name="Yan W."/>
            <person name="Fan B."/>
            <person name="Jiang Y."/>
            <person name="Adhikari A."/>
            <person name="Zheng C.-J."/>
            <person name="Schuster L."/>
            <person name="Cowan T.M."/>
            <person name="Smanski M.J."/>
            <person name="Chevrette M.G."/>
            <person name="De Carvalho L.P.S."/>
            <person name="Shen B."/>
        </authorList>
    </citation>
    <scope>NUCLEOTIDE SEQUENCE [LARGE SCALE GENOMIC DNA]</scope>
    <source>
        <strain evidence="4 5">NPDC048946</strain>
    </source>
</reference>
<feature type="transmembrane region" description="Helical" evidence="2">
    <location>
        <begin position="482"/>
        <end position="500"/>
    </location>
</feature>
<keyword evidence="2" id="KW-0472">Membrane</keyword>
<name>A0ABV3DDB5_9ACTN</name>
<feature type="region of interest" description="Disordered" evidence="1">
    <location>
        <begin position="12"/>
        <end position="35"/>
    </location>
</feature>
<dbReference type="PANTHER" id="PTHR23028:SF53">
    <property type="entry name" value="ACYL_TRANSF_3 DOMAIN-CONTAINING PROTEIN"/>
    <property type="match status" value="1"/>
</dbReference>
<evidence type="ECO:0000256" key="2">
    <source>
        <dbReference type="SAM" id="Phobius"/>
    </source>
</evidence>
<feature type="transmembrane region" description="Helical" evidence="2">
    <location>
        <begin position="165"/>
        <end position="184"/>
    </location>
</feature>
<evidence type="ECO:0000313" key="5">
    <source>
        <dbReference type="Proteomes" id="UP001551482"/>
    </source>
</evidence>
<dbReference type="Proteomes" id="UP001551482">
    <property type="component" value="Unassembled WGS sequence"/>
</dbReference>
<proteinExistence type="predicted"/>
<gene>
    <name evidence="4" type="ORF">AB0C36_09565</name>
</gene>
<feature type="transmembrane region" description="Helical" evidence="2">
    <location>
        <begin position="426"/>
        <end position="443"/>
    </location>
</feature>
<feature type="transmembrane region" description="Helical" evidence="2">
    <location>
        <begin position="449"/>
        <end position="470"/>
    </location>
</feature>
<feature type="transmembrane region" description="Helical" evidence="2">
    <location>
        <begin position="77"/>
        <end position="99"/>
    </location>
</feature>
<feature type="transmembrane region" description="Helical" evidence="2">
    <location>
        <begin position="396"/>
        <end position="414"/>
    </location>
</feature>
<evidence type="ECO:0000313" key="4">
    <source>
        <dbReference type="EMBL" id="MEU8133743.1"/>
    </source>
</evidence>
<evidence type="ECO:0000256" key="1">
    <source>
        <dbReference type="SAM" id="MobiDB-lite"/>
    </source>
</evidence>
<comment type="caution">
    <text evidence="4">The sequence shown here is derived from an EMBL/GenBank/DDBJ whole genome shotgun (WGS) entry which is preliminary data.</text>
</comment>
<dbReference type="RefSeq" id="WP_358351750.1">
    <property type="nucleotide sequence ID" value="NZ_JBEZFP010000018.1"/>
</dbReference>